<dbReference type="InParanoid" id="A0A066V6B3"/>
<organism evidence="2 3">
    <name type="scientific">Tilletiaria anomala (strain ATCC 24038 / CBS 436.72 / UBC 951)</name>
    <dbReference type="NCBI Taxonomy" id="1037660"/>
    <lineage>
        <taxon>Eukaryota</taxon>
        <taxon>Fungi</taxon>
        <taxon>Dikarya</taxon>
        <taxon>Basidiomycota</taxon>
        <taxon>Ustilaginomycotina</taxon>
        <taxon>Exobasidiomycetes</taxon>
        <taxon>Georgefischeriales</taxon>
        <taxon>Tilletiariaceae</taxon>
        <taxon>Tilletiaria</taxon>
    </lineage>
</organism>
<dbReference type="AlphaFoldDB" id="A0A066V6B3"/>
<sequence>MENNDANESQGSGRRTRRKPTGSMPACSEVASAGDKRQGSDDHAAESSASDSRRMVTTPPPSRRRFSLPAGPPPAPSAGQGRSPAHHPGRGSRLGGPPWASSSVLPSKAMVPTPFVVGGSGSRSSRRSQSAQCRLPGQPNSRHLSQEPIPPYPTSQPGSRGLIASHRPYSRSPLISTGRPSRRSSSFQDLPPPPSSSSIATVPIAGLIHNGVPGPPMLRPVTQPASSISSLEITSVSNTEPSPHPRASTTPRPPAASNFDNR</sequence>
<evidence type="ECO:0000256" key="1">
    <source>
        <dbReference type="SAM" id="MobiDB-lite"/>
    </source>
</evidence>
<feature type="compositionally biased region" description="Polar residues" evidence="1">
    <location>
        <begin position="1"/>
        <end position="13"/>
    </location>
</feature>
<gene>
    <name evidence="2" type="ORF">K437DRAFT_67831</name>
</gene>
<proteinExistence type="predicted"/>
<feature type="compositionally biased region" description="Low complexity" evidence="1">
    <location>
        <begin position="226"/>
        <end position="237"/>
    </location>
</feature>
<reference evidence="2 3" key="1">
    <citation type="submission" date="2014-05" db="EMBL/GenBank/DDBJ databases">
        <title>Draft genome sequence of a rare smut relative, Tilletiaria anomala UBC 951.</title>
        <authorList>
            <consortium name="DOE Joint Genome Institute"/>
            <person name="Toome M."/>
            <person name="Kuo A."/>
            <person name="Henrissat B."/>
            <person name="Lipzen A."/>
            <person name="Tritt A."/>
            <person name="Yoshinaga Y."/>
            <person name="Zane M."/>
            <person name="Barry K."/>
            <person name="Grigoriev I.V."/>
            <person name="Spatafora J.W."/>
            <person name="Aimea M.C."/>
        </authorList>
    </citation>
    <scope>NUCLEOTIDE SEQUENCE [LARGE SCALE GENOMIC DNA]</scope>
    <source>
        <strain evidence="2 3">UBC 951</strain>
    </source>
</reference>
<comment type="caution">
    <text evidence="2">The sequence shown here is derived from an EMBL/GenBank/DDBJ whole genome shotgun (WGS) entry which is preliminary data.</text>
</comment>
<feature type="compositionally biased region" description="Basic and acidic residues" evidence="1">
    <location>
        <begin position="34"/>
        <end position="45"/>
    </location>
</feature>
<dbReference type="EMBL" id="JMSN01000195">
    <property type="protein sequence ID" value="KDN35783.1"/>
    <property type="molecule type" value="Genomic_DNA"/>
</dbReference>
<accession>A0A066V6B3</accession>
<dbReference type="HOGENOM" id="CLU_1062393_0_0_1"/>
<feature type="compositionally biased region" description="Polar residues" evidence="1">
    <location>
        <begin position="173"/>
        <end position="188"/>
    </location>
</feature>
<evidence type="ECO:0000313" key="2">
    <source>
        <dbReference type="EMBL" id="KDN35783.1"/>
    </source>
</evidence>
<keyword evidence="3" id="KW-1185">Reference proteome</keyword>
<dbReference type="GeneID" id="25267705"/>
<feature type="region of interest" description="Disordered" evidence="1">
    <location>
        <begin position="1"/>
        <end position="262"/>
    </location>
</feature>
<name>A0A066V6B3_TILAU</name>
<dbReference type="Proteomes" id="UP000027361">
    <property type="component" value="Unassembled WGS sequence"/>
</dbReference>
<dbReference type="RefSeq" id="XP_013239866.1">
    <property type="nucleotide sequence ID" value="XM_013384412.1"/>
</dbReference>
<protein>
    <submittedName>
        <fullName evidence="2">Uncharacterized protein</fullName>
    </submittedName>
</protein>
<evidence type="ECO:0000313" key="3">
    <source>
        <dbReference type="Proteomes" id="UP000027361"/>
    </source>
</evidence>